<reference evidence="2 3" key="1">
    <citation type="submission" date="2016-10" db="EMBL/GenBank/DDBJ databases">
        <authorList>
            <person name="de Groot N.N."/>
        </authorList>
    </citation>
    <scope>NUCLEOTIDE SEQUENCE [LARGE SCALE GENOMIC DNA]</scope>
    <source>
        <strain evidence="2 3">DSM 19803</strain>
    </source>
</reference>
<gene>
    <name evidence="2" type="ORF">SAMN04488027_106186</name>
</gene>
<organism evidence="2 3">
    <name type="scientific">Psychroflexus sediminis</name>
    <dbReference type="NCBI Taxonomy" id="470826"/>
    <lineage>
        <taxon>Bacteria</taxon>
        <taxon>Pseudomonadati</taxon>
        <taxon>Bacteroidota</taxon>
        <taxon>Flavobacteriia</taxon>
        <taxon>Flavobacteriales</taxon>
        <taxon>Flavobacteriaceae</taxon>
        <taxon>Psychroflexus</taxon>
    </lineage>
</organism>
<dbReference type="RefSeq" id="WP_093367916.1">
    <property type="nucleotide sequence ID" value="NZ_FNCW01000006.1"/>
</dbReference>
<evidence type="ECO:0000313" key="2">
    <source>
        <dbReference type="EMBL" id="SDG76416.1"/>
    </source>
</evidence>
<accession>A0A1G7WX14</accession>
<dbReference type="InterPro" id="IPR043729">
    <property type="entry name" value="DUF5672"/>
</dbReference>
<protein>
    <recommendedName>
        <fullName evidence="1">DUF5672 domain-containing protein</fullName>
    </recommendedName>
</protein>
<dbReference type="EMBL" id="FNCW01000006">
    <property type="protein sequence ID" value="SDG76416.1"/>
    <property type="molecule type" value="Genomic_DNA"/>
</dbReference>
<evidence type="ECO:0000259" key="1">
    <source>
        <dbReference type="Pfam" id="PF18922"/>
    </source>
</evidence>
<evidence type="ECO:0000313" key="3">
    <source>
        <dbReference type="Proteomes" id="UP000199296"/>
    </source>
</evidence>
<dbReference type="AlphaFoldDB" id="A0A1G7WX14"/>
<dbReference type="Proteomes" id="UP000199296">
    <property type="component" value="Unassembled WGS sequence"/>
</dbReference>
<feature type="domain" description="DUF5672" evidence="1">
    <location>
        <begin position="57"/>
        <end position="230"/>
    </location>
</feature>
<name>A0A1G7WX14_9FLAO</name>
<dbReference type="STRING" id="470826.SAMN04488027_106186"/>
<dbReference type="OrthoDB" id="7391526at2"/>
<keyword evidence="3" id="KW-1185">Reference proteome</keyword>
<sequence>MKQNPESKYVIIVPVYKDKLTHNEKLVFENLFELYNKNQISIICPKHLHLPVQLQSLNTERFDDYFFSSISGYNRLLLSFEFYKRFEAHRFILIHQLDAYLFSDNLAFWCDQNYDYIGAPWLRDESFLAKLFRSKKVKDREAIFNKVGNGGLSLRKVNSFLNFIQDHKSLIDLNSHHKLYGIEDVFWSLVAPKYASFKIPDVKTAAGFSLDRKPKLGLKLNNFKLPFGCHGFEKKKTKHFWKNYIKGLE</sequence>
<dbReference type="Pfam" id="PF18922">
    <property type="entry name" value="DUF5672"/>
    <property type="match status" value="1"/>
</dbReference>
<proteinExistence type="predicted"/>